<feature type="chain" id="PRO_5001932975" description="Secreted protein" evidence="1">
    <location>
        <begin position="21"/>
        <end position="226"/>
    </location>
</feature>
<dbReference type="HOGENOM" id="CLU_1223839_0_0_10"/>
<dbReference type="AlphaFoldDB" id="A0A098BZH2"/>
<accession>A0A098BZH2</accession>
<gene>
    <name evidence="2" type="ORF">ING2E5B_1340</name>
</gene>
<feature type="signal peptide" evidence="1">
    <location>
        <begin position="1"/>
        <end position="20"/>
    </location>
</feature>
<proteinExistence type="predicted"/>
<reference evidence="2 3" key="1">
    <citation type="submission" date="2014-08" db="EMBL/GenBank/DDBJ databases">
        <authorList>
            <person name="Wibberg D."/>
        </authorList>
    </citation>
    <scope>NUCLEOTIDE SEQUENCE [LARGE SCALE GENOMIC DNA]</scope>
    <source>
        <strain evidence="3">ING2-E5B</strain>
    </source>
</reference>
<evidence type="ECO:0000313" key="3">
    <source>
        <dbReference type="Proteomes" id="UP000032417"/>
    </source>
</evidence>
<protein>
    <recommendedName>
        <fullName evidence="4">Secreted protein</fullName>
    </recommendedName>
</protein>
<dbReference type="EMBL" id="LN515532">
    <property type="protein sequence ID" value="CEA16090.1"/>
    <property type="molecule type" value="Genomic_DNA"/>
</dbReference>
<dbReference type="KEGG" id="pbt:ING2E5B_1340"/>
<dbReference type="Proteomes" id="UP000032417">
    <property type="component" value="Chromosome 1"/>
</dbReference>
<evidence type="ECO:0008006" key="4">
    <source>
        <dbReference type="Google" id="ProtNLM"/>
    </source>
</evidence>
<keyword evidence="3" id="KW-1185">Reference proteome</keyword>
<sequence>MKKITIFLLLFIVFAEYAKAEQLPDNNNKFGIGITYDFNSVVTDSLKPIELSLRYRLNDKHTFQIYTPLALKKTSIHNSNETRKKTFYGIGVGYDYTFYTYSHLNLFTGLDADYGWYNNQWDFHRIYDVYDKELPYKTEDIYLYWDKIKGMSISPNIGIRFSILKFTTELKISLPITDLRKKSYSYFKTRSVHQQSWATWEAFYPEKNTHDLSVQSNIKFNLSYYF</sequence>
<evidence type="ECO:0000313" key="2">
    <source>
        <dbReference type="EMBL" id="CEA16090.1"/>
    </source>
</evidence>
<keyword evidence="1" id="KW-0732">Signal</keyword>
<name>A0A098BZH2_9BACT</name>
<organism evidence="2 3">
    <name type="scientific">Fermentimonas caenicola</name>
    <dbReference type="NCBI Taxonomy" id="1562970"/>
    <lineage>
        <taxon>Bacteria</taxon>
        <taxon>Pseudomonadati</taxon>
        <taxon>Bacteroidota</taxon>
        <taxon>Bacteroidia</taxon>
        <taxon>Bacteroidales</taxon>
        <taxon>Dysgonomonadaceae</taxon>
        <taxon>Fermentimonas</taxon>
    </lineage>
</organism>
<evidence type="ECO:0000256" key="1">
    <source>
        <dbReference type="SAM" id="SignalP"/>
    </source>
</evidence>